<evidence type="ECO:0000313" key="4">
    <source>
        <dbReference type="Proteomes" id="UP001485043"/>
    </source>
</evidence>
<dbReference type="GO" id="GO:0000463">
    <property type="term" value="P:maturation of LSU-rRNA from tricistronic rRNA transcript (SSU-rRNA, 5.8S rRNA, LSU-rRNA)"/>
    <property type="evidence" value="ECO:0007669"/>
    <property type="project" value="TreeGrafter"/>
</dbReference>
<feature type="region of interest" description="Disordered" evidence="1">
    <location>
        <begin position="121"/>
        <end position="146"/>
    </location>
</feature>
<feature type="region of interest" description="Disordered" evidence="1">
    <location>
        <begin position="297"/>
        <end position="327"/>
    </location>
</feature>
<comment type="caution">
    <text evidence="3">The sequence shown here is derived from an EMBL/GenBank/DDBJ whole genome shotgun (WGS) entry which is preliminary data.</text>
</comment>
<dbReference type="PANTHER" id="PTHR13500">
    <property type="entry name" value="NUCLEOLAR PRERIBOSOMAL-ASSOCIATED PROTEIN 1"/>
    <property type="match status" value="1"/>
</dbReference>
<organism evidence="3 4">
    <name type="scientific">Apatococcus fuscideae</name>
    <dbReference type="NCBI Taxonomy" id="2026836"/>
    <lineage>
        <taxon>Eukaryota</taxon>
        <taxon>Viridiplantae</taxon>
        <taxon>Chlorophyta</taxon>
        <taxon>core chlorophytes</taxon>
        <taxon>Trebouxiophyceae</taxon>
        <taxon>Chlorellales</taxon>
        <taxon>Chlorellaceae</taxon>
        <taxon>Apatococcus</taxon>
    </lineage>
</organism>
<accession>A0AAW1T7F6</accession>
<keyword evidence="4" id="KW-1185">Reference proteome</keyword>
<proteinExistence type="predicted"/>
<dbReference type="EMBL" id="JALJOV010000319">
    <property type="protein sequence ID" value="KAK9864748.1"/>
    <property type="molecule type" value="Genomic_DNA"/>
</dbReference>
<dbReference type="Proteomes" id="UP001485043">
    <property type="component" value="Unassembled WGS sequence"/>
</dbReference>
<feature type="region of interest" description="Disordered" evidence="1">
    <location>
        <begin position="1230"/>
        <end position="1254"/>
    </location>
</feature>
<gene>
    <name evidence="3" type="ORF">WJX84_011210</name>
</gene>
<dbReference type="InterPro" id="IPR039844">
    <property type="entry name" value="URB1"/>
</dbReference>
<feature type="domain" description="URB1 C-terminal" evidence="2">
    <location>
        <begin position="1564"/>
        <end position="1760"/>
    </location>
</feature>
<dbReference type="GO" id="GO:0005730">
    <property type="term" value="C:nucleolus"/>
    <property type="evidence" value="ECO:0007669"/>
    <property type="project" value="TreeGrafter"/>
</dbReference>
<feature type="compositionally biased region" description="Acidic residues" evidence="1">
    <location>
        <begin position="1408"/>
        <end position="1420"/>
    </location>
</feature>
<dbReference type="InterPro" id="IPR032436">
    <property type="entry name" value="URB1_C"/>
</dbReference>
<dbReference type="GO" id="GO:0000466">
    <property type="term" value="P:maturation of 5.8S rRNA from tricistronic rRNA transcript (SSU-rRNA, 5.8S rRNA, LSU-rRNA)"/>
    <property type="evidence" value="ECO:0007669"/>
    <property type="project" value="TreeGrafter"/>
</dbReference>
<sequence length="1953" mass="209614">MSSQLREARQRMLECLLRLRVTEACACRCSEIPLEVISSRICPKCLSKSQLSHGLQHSSRLVRYATLCLLSCIMRAFQSALMVLRQQAISGGAEAADQLCRSLRQHLPDVQTLIAMHTSLESLPKAEPATEESDKDEGAALAGDQPEGHLLSDKELLLVRLLDVLAGYQRCLPETTGASAYEPLRFLPQDPSELSPWTEAVLGFLSEAAAAVARRPDQLWETQMTMSEGSPAYEVHGLGGHGPGQSGQSFSLLAVSALQQSIKVAGSSKRPSFSRAAVCSYVAGALAALIDIQADPVPSSVASPRGSKQKRKRESKAPPELSGIEPASNSASIEVGLQKKLRLNPSVEIRCIEGRWTTELQELADSIASTGADCRSLLDLLSEPCLNTRGLDDQPMHGLWQERVQVASARQLVLFLKQLLGCFGTGLPASAAIWTSQAMASAFQGLFKISEPMAQHFLASAFVYHPFALSTFSSQAESSSKPSACLAAVSEMEQLAWIDLVKSILPLSQPPAHEHLIWPPTLRRAGTSSMSSLDQLLTRASEAFKQLSVTNITSDEEATIIAYAMSAWTGFLPAEQLAEVTKAAVAAVKQRVGQLGTGTSEAHANASGSVHLLPQLPSWLLYSFSHLAPALLHSLPAGQLESLAESAKCSVPILPRTDAHHMAGANFISSTHHDAQPEGLRQAANINKDENDHCQTQHARGEQVAGVACQALALAVKLLGSTESKPMEAMLHAILCDPKIGRPELARLLKDEEVEVVVRYCFKHVTSEGSHILGALVQHCPACLRIYAKIAVFALQQCRVQADGFSKLCWLLPGLAAYLTHAAKAPATPIWPVDLEDEGEEMAENFPVSLPSPSMLLEACFDSTDFTVWNGDGLGALNFIDTGRIAHLLHEQLTNWLLQGCADNSCKSFETMAKDFLELQRLCVAAAPNRYTSSSLKEHLAFHMTRYSPLDGGLGKPPDFSKTAPRHERDLRLDGWPILYAQAFTQMTQQMLTGPAANNHLRDVLKTWAAALPDRRRAKAARLLVKLWNIESVLMLCCQTLQLAFKKSSQAVPQAAEVEQVYLASLESAIGDGLAELLPELPDLARMDTFNSSNLMRHLDDISTQILRTRLDRPSCIRSLRRLLAALLPVDPCTEAGTSNSCEKQAVPKMSVSFGPAPTPEAPWSTAMCHYANELEELRRRREEIGNIYGADCSDDFDMALDDVGSDDEGPTTEQMLARADRRHHDRYAELTDDDESRSDDADQDPGVSGDSVGMEGNAAVAKLAGELLQRLAGHSKIGPVLLADAAQAGLPCLSREIAAMPLPVASLLPLADVRPMLPSSQAKAVGSIRQELAELAATLAELIEAHADASASSTALMNDLQPACSSLMQLLLMCYGASLTPSDKAILQAILALNRLTHYTDQLATDSDSDADAGSDSDDQAGAKFDKRASSGMDESASGVEALQGLLPQTGLLWGRVAQAAFASGNLLQTDGNNPTTVLLQRQQLLQLKQGIQAKRCAISAIHFPEARSSNGADSLPDDRAELVPVAACHEAGYDPVFMVPFMLQGLRTGLLSLESAAACGLLALCLRTTAAADADLRSAAAICAKLYLHRLGQLHPSDPDSFPAAASLLSLLNLVCPALEAATDGQLPATLAVFAAEAATLLQHPKHPISKTLQKLLVRKRDLSLEEVPFMDMFLEAGGQQHARQQLWILRLLSVSLRNPGDASIFRKRFVIERLTALHGSPLIPASSCALIRATVAGCIHVPPYATDLVCRAGLIPWLTAQAEAQLLSACKCPVTPSSHSKAASSASVQHTWEMSSQRAHGAEISLEGSTMEAAAQPGGALAVLSGLLEPCLRHAQAELPQAEATILQAFGASSRALCTALADTTNSRPIPSDQWTHIVSFASTVQQSIGRFTTVAAAAAASTPNRPTTAGLADEPVMSFTGLCSKPLRREQQATIMDWRLAAQALLDDG</sequence>
<dbReference type="Pfam" id="PF16201">
    <property type="entry name" value="NopRA1"/>
    <property type="match status" value="1"/>
</dbReference>
<reference evidence="3 4" key="1">
    <citation type="journal article" date="2024" name="Nat. Commun.">
        <title>Phylogenomics reveals the evolutionary origins of lichenization in chlorophyte algae.</title>
        <authorList>
            <person name="Puginier C."/>
            <person name="Libourel C."/>
            <person name="Otte J."/>
            <person name="Skaloud P."/>
            <person name="Haon M."/>
            <person name="Grisel S."/>
            <person name="Petersen M."/>
            <person name="Berrin J.G."/>
            <person name="Delaux P.M."/>
            <person name="Dal Grande F."/>
            <person name="Keller J."/>
        </authorList>
    </citation>
    <scope>NUCLEOTIDE SEQUENCE [LARGE SCALE GENOMIC DNA]</scope>
    <source>
        <strain evidence="3 4">SAG 2523</strain>
    </source>
</reference>
<protein>
    <recommendedName>
        <fullName evidence="2">URB1 C-terminal domain-containing protein</fullName>
    </recommendedName>
</protein>
<evidence type="ECO:0000313" key="3">
    <source>
        <dbReference type="EMBL" id="KAK9864748.1"/>
    </source>
</evidence>
<feature type="compositionally biased region" description="Acidic residues" evidence="1">
    <location>
        <begin position="1231"/>
        <end position="1244"/>
    </location>
</feature>
<dbReference type="PANTHER" id="PTHR13500:SF0">
    <property type="entry name" value="NUCLEOLAR PRE-RIBOSOMAL-ASSOCIATED PROTEIN 1"/>
    <property type="match status" value="1"/>
</dbReference>
<name>A0AAW1T7F6_9CHLO</name>
<feature type="region of interest" description="Disordered" evidence="1">
    <location>
        <begin position="1406"/>
        <end position="1432"/>
    </location>
</feature>
<evidence type="ECO:0000259" key="2">
    <source>
        <dbReference type="Pfam" id="PF16201"/>
    </source>
</evidence>
<evidence type="ECO:0000256" key="1">
    <source>
        <dbReference type="SAM" id="MobiDB-lite"/>
    </source>
</evidence>